<gene>
    <name evidence="2" type="ORF">EFP01_046</name>
</gene>
<sequence>MTDSNSFEEKVFSLVGDEYTFLEPFISYSKTCKLLCRHNPCGHEWKVNTRHFLNSGTRCPLCTKKRVRFTRQKTQQEFDTEVAERVGTEYTFLEDYQGTDTKLRCRHNVCGYEYSVTPYKFIHAERRCPACAIVKRSIKTRKPAERFKEQFSKMFTDYELITSYVNQNTPVEIKHLSCGRTFKRIPKLILRTKVVCCDFCEIKSFGELVVDRYLTEASVNYEREYRFNDCRNKKPLPFDFAILNDSDQVVGVIEYDGRQHYKDTGGYFRGEKRLLERKRLDNIKTNYCDKHGIPLLRIKYGTNEYKIQEKTSEFLSKIERSVKKR</sequence>
<protein>
    <recommendedName>
        <fullName evidence="1">DUF2726 domain-containing protein</fullName>
    </recommendedName>
</protein>
<evidence type="ECO:0000313" key="3">
    <source>
        <dbReference type="Proteomes" id="UP000224269"/>
    </source>
</evidence>
<dbReference type="Pfam" id="PF10881">
    <property type="entry name" value="DUF2726"/>
    <property type="match status" value="1"/>
</dbReference>
<dbReference type="EMBL" id="KY549443">
    <property type="protein sequence ID" value="APZ81973.1"/>
    <property type="molecule type" value="Genomic_DNA"/>
</dbReference>
<reference evidence="3" key="1">
    <citation type="submission" date="2016-12" db="EMBL/GenBank/DDBJ databases">
        <authorList>
            <person name="Lee J.-H."/>
            <person name="Kim Y.-T."/>
            <person name="Kim J.-H."/>
            <person name="Ryu S.-R."/>
        </authorList>
    </citation>
    <scope>NUCLEOTIDE SEQUENCE [LARGE SCALE GENOMIC DNA]</scope>
</reference>
<dbReference type="Proteomes" id="UP000224269">
    <property type="component" value="Segment"/>
</dbReference>
<dbReference type="Gene3D" id="3.40.960.10">
    <property type="entry name" value="VSR Endonuclease"/>
    <property type="match status" value="1"/>
</dbReference>
<evidence type="ECO:0000313" key="2">
    <source>
        <dbReference type="EMBL" id="APZ81973.1"/>
    </source>
</evidence>
<keyword evidence="3" id="KW-1185">Reference proteome</keyword>
<feature type="domain" description="DUF2726" evidence="1">
    <location>
        <begin position="238"/>
        <end position="302"/>
    </location>
</feature>
<evidence type="ECO:0000259" key="1">
    <source>
        <dbReference type="Pfam" id="PF10881"/>
    </source>
</evidence>
<accession>A0A288TXR2</accession>
<organism evidence="2 3">
    <name type="scientific">Enterococcus phage EFP01</name>
    <dbReference type="NCBI Taxonomy" id="1926594"/>
    <lineage>
        <taxon>Viruses</taxon>
        <taxon>Duplodnaviria</taxon>
        <taxon>Heunggongvirae</taxon>
        <taxon>Uroviricota</taxon>
        <taxon>Caudoviricetes</taxon>
        <taxon>Herelleviridae</taxon>
        <taxon>Brockvirinae</taxon>
        <taxon>Schiekvirus</taxon>
        <taxon>Schiekvirus EFP01</taxon>
    </lineage>
</organism>
<proteinExistence type="predicted"/>
<dbReference type="InterPro" id="IPR024402">
    <property type="entry name" value="DUF2726"/>
</dbReference>
<name>A0A288TXR2_9CAUD</name>